<keyword evidence="1" id="KW-0812">Transmembrane</keyword>
<organism evidence="2">
    <name type="scientific">Cacopsylla melanoneura</name>
    <dbReference type="NCBI Taxonomy" id="428564"/>
    <lineage>
        <taxon>Eukaryota</taxon>
        <taxon>Metazoa</taxon>
        <taxon>Ecdysozoa</taxon>
        <taxon>Arthropoda</taxon>
        <taxon>Hexapoda</taxon>
        <taxon>Insecta</taxon>
        <taxon>Pterygota</taxon>
        <taxon>Neoptera</taxon>
        <taxon>Paraneoptera</taxon>
        <taxon>Hemiptera</taxon>
        <taxon>Sternorrhyncha</taxon>
        <taxon>Psylloidea</taxon>
        <taxon>Psyllidae</taxon>
        <taxon>Psyllinae</taxon>
        <taxon>Cacopsylla</taxon>
    </lineage>
</organism>
<keyword evidence="1" id="KW-1133">Transmembrane helix</keyword>
<feature type="transmembrane region" description="Helical" evidence="1">
    <location>
        <begin position="58"/>
        <end position="83"/>
    </location>
</feature>
<name>A0A8D9BMG4_9HEMI</name>
<dbReference type="EMBL" id="HBUF01642582">
    <property type="protein sequence ID" value="CAG6785270.1"/>
    <property type="molecule type" value="Transcribed_RNA"/>
</dbReference>
<dbReference type="EMBL" id="HBUF01354625">
    <property type="protein sequence ID" value="CAG6716512.1"/>
    <property type="molecule type" value="Transcribed_RNA"/>
</dbReference>
<dbReference type="EMBL" id="HBUF01354627">
    <property type="protein sequence ID" value="CAG6716513.1"/>
    <property type="molecule type" value="Transcribed_RNA"/>
</dbReference>
<evidence type="ECO:0000256" key="1">
    <source>
        <dbReference type="SAM" id="Phobius"/>
    </source>
</evidence>
<reference evidence="2" key="1">
    <citation type="submission" date="2021-05" db="EMBL/GenBank/DDBJ databases">
        <authorList>
            <person name="Alioto T."/>
            <person name="Alioto T."/>
            <person name="Gomez Garrido J."/>
        </authorList>
    </citation>
    <scope>NUCLEOTIDE SEQUENCE</scope>
</reference>
<dbReference type="EMBL" id="HBUF01642583">
    <property type="protein sequence ID" value="CAG6785272.1"/>
    <property type="molecule type" value="Transcribed_RNA"/>
</dbReference>
<protein>
    <recommendedName>
        <fullName evidence="3">Promethin</fullName>
    </recommendedName>
</protein>
<sequence>MTEHMQRRTERSSTLTEQLAQGEEVVNMARQRIRAMSWNDVRYFNFHSIATYCSNQPIAALVVAGLAMIAILPIMFGITLFMLSVLTFTFMTMGIVMVSAMIFTTLFCLTLVLFGLGYYFKYINNFQKTRGPSSTHSRQD</sequence>
<evidence type="ECO:0008006" key="3">
    <source>
        <dbReference type="Google" id="ProtNLM"/>
    </source>
</evidence>
<evidence type="ECO:0000313" key="2">
    <source>
        <dbReference type="EMBL" id="CAG6785272.1"/>
    </source>
</evidence>
<accession>A0A8D9BMG4</accession>
<keyword evidence="1" id="KW-0472">Membrane</keyword>
<dbReference type="EMBL" id="HBUF01106345">
    <property type="protein sequence ID" value="CAG6639281.1"/>
    <property type="molecule type" value="Transcribed_RNA"/>
</dbReference>
<feature type="transmembrane region" description="Helical" evidence="1">
    <location>
        <begin position="95"/>
        <end position="120"/>
    </location>
</feature>
<dbReference type="AlphaFoldDB" id="A0A8D9BMG4"/>
<proteinExistence type="predicted"/>